<accession>A0A4Z1NY33</accession>
<organism evidence="3 4">
    <name type="scientific">Venturia nashicola</name>
    <dbReference type="NCBI Taxonomy" id="86259"/>
    <lineage>
        <taxon>Eukaryota</taxon>
        <taxon>Fungi</taxon>
        <taxon>Dikarya</taxon>
        <taxon>Ascomycota</taxon>
        <taxon>Pezizomycotina</taxon>
        <taxon>Dothideomycetes</taxon>
        <taxon>Pleosporomycetidae</taxon>
        <taxon>Venturiales</taxon>
        <taxon>Venturiaceae</taxon>
        <taxon>Venturia</taxon>
    </lineage>
</organism>
<keyword evidence="4" id="KW-1185">Reference proteome</keyword>
<feature type="region of interest" description="Disordered" evidence="1">
    <location>
        <begin position="57"/>
        <end position="83"/>
    </location>
</feature>
<gene>
    <name evidence="3" type="ORF">E6O75_ATG11547</name>
</gene>
<keyword evidence="2" id="KW-1133">Transmembrane helix</keyword>
<evidence type="ECO:0000313" key="3">
    <source>
        <dbReference type="EMBL" id="TID16429.1"/>
    </source>
</evidence>
<dbReference type="EMBL" id="SNSC02000018">
    <property type="protein sequence ID" value="TID16429.1"/>
    <property type="molecule type" value="Genomic_DNA"/>
</dbReference>
<proteinExistence type="predicted"/>
<reference evidence="3 4" key="1">
    <citation type="submission" date="2019-04" db="EMBL/GenBank/DDBJ databases">
        <title>High contiguity whole genome sequence and gene annotation resource for two Venturia nashicola isolates.</title>
        <authorList>
            <person name="Prokchorchik M."/>
            <person name="Won K."/>
            <person name="Lee Y."/>
            <person name="Choi E.D."/>
            <person name="Segonzac C."/>
            <person name="Sohn K.H."/>
        </authorList>
    </citation>
    <scope>NUCLEOTIDE SEQUENCE [LARGE SCALE GENOMIC DNA]</scope>
    <source>
        <strain evidence="3 4">PRI2</strain>
    </source>
</reference>
<feature type="transmembrane region" description="Helical" evidence="2">
    <location>
        <begin position="6"/>
        <end position="27"/>
    </location>
</feature>
<name>A0A4Z1NY33_9PEZI</name>
<dbReference type="AlphaFoldDB" id="A0A4Z1NY33"/>
<evidence type="ECO:0000313" key="4">
    <source>
        <dbReference type="Proteomes" id="UP000298493"/>
    </source>
</evidence>
<dbReference type="Proteomes" id="UP000298493">
    <property type="component" value="Unassembled WGS sequence"/>
</dbReference>
<keyword evidence="2" id="KW-0472">Membrane</keyword>
<evidence type="ECO:0000256" key="1">
    <source>
        <dbReference type="SAM" id="MobiDB-lite"/>
    </source>
</evidence>
<sequence length="83" mass="8650">MPTTSAMLTGLAGVLAILGLAVYLFGIPPEMKHQISKIPASDQKEVKELKNNLGDVGGGVMQNPIGEEGGELADKLTSPFTGR</sequence>
<comment type="caution">
    <text evidence="3">The sequence shown here is derived from an EMBL/GenBank/DDBJ whole genome shotgun (WGS) entry which is preliminary data.</text>
</comment>
<protein>
    <submittedName>
        <fullName evidence="3">Uncharacterized protein</fullName>
    </submittedName>
</protein>
<keyword evidence="2" id="KW-0812">Transmembrane</keyword>
<evidence type="ECO:0000256" key="2">
    <source>
        <dbReference type="SAM" id="Phobius"/>
    </source>
</evidence>